<dbReference type="InterPro" id="IPR008376">
    <property type="entry name" value="Chaperone_Ric-8_A/B"/>
</dbReference>
<dbReference type="Pfam" id="PF10165">
    <property type="entry name" value="Ric8"/>
    <property type="match status" value="1"/>
</dbReference>
<comment type="function">
    <text evidence="6">Chaperone that specifically binds and folds nascent G alpha proteins prior to G protein heterotrimer formation. Also acts as a guanine nucleotide exchange factor (GEF) for G alpha proteins by stimulating exchange of bound GDP for free GTP.</text>
</comment>
<proteinExistence type="inferred from homology"/>
<dbReference type="Gene3D" id="1.25.10.10">
    <property type="entry name" value="Leucine-rich Repeat Variant"/>
    <property type="match status" value="1"/>
</dbReference>
<dbReference type="GO" id="GO:0005886">
    <property type="term" value="C:plasma membrane"/>
    <property type="evidence" value="ECO:0007669"/>
    <property type="project" value="TreeGrafter"/>
</dbReference>
<evidence type="ECO:0000313" key="8">
    <source>
        <dbReference type="EMBL" id="KFQ02405.1"/>
    </source>
</evidence>
<evidence type="ECO:0000256" key="3">
    <source>
        <dbReference type="ARBA" id="ARBA00022490"/>
    </source>
</evidence>
<evidence type="ECO:0000256" key="2">
    <source>
        <dbReference type="ARBA" id="ARBA00009049"/>
    </source>
</evidence>
<protein>
    <recommendedName>
        <fullName evidence="6">Synembryn</fullName>
    </recommendedName>
    <alternativeName>
        <fullName evidence="6">Protein Ric-8</fullName>
    </alternativeName>
</protein>
<feature type="non-terminal residue" evidence="8">
    <location>
        <position position="1"/>
    </location>
</feature>
<dbReference type="PRINTS" id="PR01802">
    <property type="entry name" value="SYNEMBRYN"/>
</dbReference>
<keyword evidence="9" id="KW-1185">Reference proteome</keyword>
<reference evidence="8 9" key="1">
    <citation type="submission" date="2014-04" db="EMBL/GenBank/DDBJ databases">
        <title>Genome evolution of avian class.</title>
        <authorList>
            <person name="Zhang G."/>
            <person name="Li C."/>
        </authorList>
    </citation>
    <scope>NUCLEOTIDE SEQUENCE [LARGE SCALE GENOMIC DNA]</scope>
    <source>
        <strain evidence="8">BGI_N330</strain>
    </source>
</reference>
<dbReference type="PANTHER" id="PTHR12425">
    <property type="entry name" value="SYNEMBRYN"/>
    <property type="match status" value="1"/>
</dbReference>
<evidence type="ECO:0000256" key="4">
    <source>
        <dbReference type="ARBA" id="ARBA00022658"/>
    </source>
</evidence>
<dbReference type="InterPro" id="IPR019318">
    <property type="entry name" value="Gua_nucleotide_exch_fac_Ric8"/>
</dbReference>
<evidence type="ECO:0000313" key="9">
    <source>
        <dbReference type="Proteomes" id="UP000053001"/>
    </source>
</evidence>
<dbReference type="PANTHER" id="PTHR12425:SF4">
    <property type="entry name" value="SYNEMBRYN-A"/>
    <property type="match status" value="1"/>
</dbReference>
<dbReference type="GO" id="GO:0007186">
    <property type="term" value="P:G protein-coupled receptor signaling pathway"/>
    <property type="evidence" value="ECO:0007669"/>
    <property type="project" value="TreeGrafter"/>
</dbReference>
<comment type="subcellular location">
    <subcellularLocation>
        <location evidence="1">Cytoplasm</location>
        <location evidence="1">Cell cortex</location>
    </subcellularLocation>
</comment>
<dbReference type="EMBL" id="KK667714">
    <property type="protein sequence ID" value="KFQ02405.1"/>
    <property type="molecule type" value="Genomic_DNA"/>
</dbReference>
<dbReference type="InterPro" id="IPR011989">
    <property type="entry name" value="ARM-like"/>
</dbReference>
<evidence type="ECO:0000256" key="1">
    <source>
        <dbReference type="ARBA" id="ARBA00004544"/>
    </source>
</evidence>
<feature type="compositionally biased region" description="Basic and acidic residues" evidence="7">
    <location>
        <begin position="469"/>
        <end position="480"/>
    </location>
</feature>
<accession>A0A091P449</accession>
<name>A0A091P449_LEPDC</name>
<sequence length="487" mass="55574">QKSQCFTFDDEEREERKKMAQLLIKFLERELQPSCQVACLESIRILSRDKYCLDPFTTREGLKTLSRHAGIDYSEELIREVPDLDVILESLKCLCNIVFSSPRAQELTAEARLVVGLAERIKLYNERSLPHEVKFFDLLMTNTLELTLGVKWMDPYEVATEEGLLPPLPRQETERAMEILKVLFNITFDSSKREVDEEDAALYRHLGALLRHCLMISADGEDRTEEFHSHTVNLLGNLPLKCLDVLLTPKVRPGSLEYMGVNMDAVNILLDFLERRLDRGHKLKESLTPVLNLLTESARVHRQTRKFLKAKVLPPLRDVRNRPEVGNLLRNKLVRLMTHIDTDVKHCAAEFLFVLCKESVSRFVKYTGYGNAAGLLAARGLMAGGREEGEYSEDEDTDTEEYKEAKPNINPVTGRVEEKLPNPMEGMTEEQKEYEAMKLVNMFDKLSREQVIQPMGITPSGNLAPMENAIRDMADERSSSDSDLGLD</sequence>
<dbReference type="SUPFAM" id="SSF48371">
    <property type="entry name" value="ARM repeat"/>
    <property type="match status" value="1"/>
</dbReference>
<dbReference type="GO" id="GO:0005085">
    <property type="term" value="F:guanyl-nucleotide exchange factor activity"/>
    <property type="evidence" value="ECO:0007669"/>
    <property type="project" value="UniProtKB-UniRule"/>
</dbReference>
<dbReference type="GO" id="GO:0005938">
    <property type="term" value="C:cell cortex"/>
    <property type="evidence" value="ECO:0007669"/>
    <property type="project" value="UniProtKB-SubCell"/>
</dbReference>
<dbReference type="Proteomes" id="UP000053001">
    <property type="component" value="Unassembled WGS sequence"/>
</dbReference>
<feature type="region of interest" description="Disordered" evidence="7">
    <location>
        <begin position="455"/>
        <end position="487"/>
    </location>
</feature>
<dbReference type="GO" id="GO:0001965">
    <property type="term" value="F:G-protein alpha-subunit binding"/>
    <property type="evidence" value="ECO:0007669"/>
    <property type="project" value="UniProtKB-UniRule"/>
</dbReference>
<comment type="similarity">
    <text evidence="2 6">Belongs to the synembryn family.</text>
</comment>
<organism evidence="8 9">
    <name type="scientific">Leptosomus discolor</name>
    <name type="common">Madagascar cuckoo roller</name>
    <name type="synonym">Cuculus discolor</name>
    <dbReference type="NCBI Taxonomy" id="188344"/>
    <lineage>
        <taxon>Eukaryota</taxon>
        <taxon>Metazoa</taxon>
        <taxon>Chordata</taxon>
        <taxon>Craniata</taxon>
        <taxon>Vertebrata</taxon>
        <taxon>Euteleostomi</taxon>
        <taxon>Archelosauria</taxon>
        <taxon>Archosauria</taxon>
        <taxon>Dinosauria</taxon>
        <taxon>Saurischia</taxon>
        <taxon>Theropoda</taxon>
        <taxon>Coelurosauria</taxon>
        <taxon>Aves</taxon>
        <taxon>Neognathae</taxon>
        <taxon>Neoaves</taxon>
        <taxon>Telluraves</taxon>
        <taxon>Coraciimorphae</taxon>
        <taxon>Coraciiformes</taxon>
        <taxon>Leptosomidae</taxon>
        <taxon>Leptosomus</taxon>
    </lineage>
</organism>
<evidence type="ECO:0000256" key="5">
    <source>
        <dbReference type="ARBA" id="ARBA00023186"/>
    </source>
</evidence>
<comment type="subunit">
    <text evidence="6">Interacts with some GDP-bound G alpha proteins. Does not interact with G-alpha proteins when they are in complex with subunits beta and gamma.</text>
</comment>
<keyword evidence="3 6" id="KW-0963">Cytoplasm</keyword>
<evidence type="ECO:0000256" key="7">
    <source>
        <dbReference type="SAM" id="MobiDB-lite"/>
    </source>
</evidence>
<keyword evidence="5" id="KW-0143">Chaperone</keyword>
<dbReference type="AlphaFoldDB" id="A0A091P449"/>
<gene>
    <name evidence="8" type="ORF">N330_08346</name>
</gene>
<dbReference type="InterPro" id="IPR016024">
    <property type="entry name" value="ARM-type_fold"/>
</dbReference>
<evidence type="ECO:0000256" key="6">
    <source>
        <dbReference type="RuleBase" id="RU369048"/>
    </source>
</evidence>
<dbReference type="FunFam" id="1.25.10.10:FF:000447">
    <property type="entry name" value="RIC8 guanine nucleotide exchange factor A"/>
    <property type="match status" value="1"/>
</dbReference>
<feature type="non-terminal residue" evidence="8">
    <location>
        <position position="487"/>
    </location>
</feature>
<keyword evidence="4 6" id="KW-0344">Guanine-nucleotide releasing factor</keyword>